<dbReference type="RefSeq" id="YP_009201435.1">
    <property type="nucleotide sequence ID" value="NC_028829.1"/>
</dbReference>
<keyword evidence="2" id="KW-1185">Reference proteome</keyword>
<dbReference type="EMBL" id="KP671755">
    <property type="protein sequence ID" value="AJT61173.1"/>
    <property type="molecule type" value="Genomic_DNA"/>
</dbReference>
<proteinExistence type="predicted"/>
<organism evidence="1 2">
    <name type="scientific">Vibrio phage ValKK3</name>
    <dbReference type="NCBI Taxonomy" id="1610855"/>
    <lineage>
        <taxon>Viruses</taxon>
        <taxon>Duplodnaviria</taxon>
        <taxon>Heunggongvirae</taxon>
        <taxon>Uroviricota</taxon>
        <taxon>Caudoviricetes</taxon>
        <taxon>Pantevenvirales</taxon>
        <taxon>Straboviridae</taxon>
        <taxon>Schizotequatrovirus</taxon>
        <taxon>Schizotequatrovirus valkk3</taxon>
    </lineage>
</organism>
<dbReference type="Proteomes" id="UP000202888">
    <property type="component" value="Segment"/>
</dbReference>
<accession>A0A0D4DC75</accession>
<dbReference type="KEGG" id="vg:26628658"/>
<reference evidence="1 2" key="1">
    <citation type="journal article" date="2016" name="Genom Data">
        <title>Complete genome sequence of a giant Vibrio phage ValKK3 infecting Vibrio alginolyticus.</title>
        <authorList>
            <person name="Lal T.M."/>
            <person name="Sano M."/>
            <person name="Hatai K."/>
            <person name="Ransangan J."/>
        </authorList>
    </citation>
    <scope>NUCLEOTIDE SEQUENCE [LARGE SCALE GENOMIC DNA]</scope>
</reference>
<sequence length="79" mass="9319">MTPALLETHEYVNHNQIEKLQQMDRLMFDCWRAGYKRGKILELALSIESSTTEADIEIYFKNMFTRELSADSIYLKKTV</sequence>
<evidence type="ECO:0000313" key="1">
    <source>
        <dbReference type="EMBL" id="AJT61173.1"/>
    </source>
</evidence>
<name>A0A0D4DC75_9CAUD</name>
<evidence type="ECO:0000313" key="2">
    <source>
        <dbReference type="Proteomes" id="UP000202888"/>
    </source>
</evidence>
<dbReference type="OrthoDB" id="22405at10239"/>
<protein>
    <submittedName>
        <fullName evidence="1">Uncharacterized protein</fullName>
    </submittedName>
</protein>
<dbReference type="GeneID" id="26628658"/>